<dbReference type="PANTHER" id="PTHR42684:SF17">
    <property type="entry name" value="ADENOSYLMETHIONINE-8-AMINO-7-OXONONANOATE AMINOTRANSFERASE"/>
    <property type="match status" value="1"/>
</dbReference>
<dbReference type="Gene3D" id="3.90.1150.10">
    <property type="entry name" value="Aspartate Aminotransferase, domain 1"/>
    <property type="match status" value="1"/>
</dbReference>
<evidence type="ECO:0000256" key="3">
    <source>
        <dbReference type="ARBA" id="ARBA00022679"/>
    </source>
</evidence>
<feature type="binding site" evidence="7">
    <location>
        <begin position="116"/>
        <end position="117"/>
    </location>
    <ligand>
        <name>pyridoxal 5'-phosphate</name>
        <dbReference type="ChEBI" id="CHEBI:597326"/>
    </ligand>
</feature>
<feature type="binding site" evidence="7">
    <location>
        <position position="149"/>
    </location>
    <ligand>
        <name>substrate</name>
    </ligand>
</feature>
<dbReference type="InterPro" id="IPR015424">
    <property type="entry name" value="PyrdxlP-dep_Trfase"/>
</dbReference>
<dbReference type="HAMAP" id="MF_00834">
    <property type="entry name" value="BioA"/>
    <property type="match status" value="1"/>
</dbReference>
<sequence length="451" mass="50024">MHAYADLVEKNKRYLWNPFTQMKDYFDRRPVVIARGEGRRLIDIDGNAYWDGVSSLWLNVHGHRVPELDDAIRRQLEDIAHSTLLGQANVPAILLAERLAQIAPTGLTKVFFSDSGAEAVEIALKMAYQFWQNTGKCSKSKFVTMCDGYHGDTIGAVSVGDIPMFHARYAPLLFQSYKIPFPNRYRNPYTSSDPAFGALHAVEELFQREADQIAALIVEPVQGAGGIVPAPKGFLTGLRALCDTYDVLLIVDEVATGFGRTGRMWACEHDGVSPDILTVGKGLTGGYLPVAATLATERIYTAFYGEYEEFKALYHGHSYTGNQLGCACALANLELIERNRIIDHVAQSARVVSTRLNALRDHPHVGDIRQAGLMIGIELVEDRETKRPFPLTTRAGWRVCWQARELGMLLRPLGDVVVFMPPLASTVDEIQEMTSILCDAVERGLKEVVGK</sequence>
<keyword evidence="5 7" id="KW-0093">Biotin biosynthesis</keyword>
<evidence type="ECO:0000256" key="6">
    <source>
        <dbReference type="ARBA" id="ARBA00022898"/>
    </source>
</evidence>
<dbReference type="Gene3D" id="3.40.640.10">
    <property type="entry name" value="Type I PLP-dependent aspartate aminotransferase-like (Major domain)"/>
    <property type="match status" value="1"/>
</dbReference>
<comment type="function">
    <text evidence="7">Catalyzes the transfer of the alpha-amino group from S-adenosyl-L-methionine (SAM) to 7-keto-8-aminopelargonic acid (KAPA) to form 7,8-diaminopelargonic acid (DAPA). It is the only aminotransferase known to utilize SAM as an amino donor.</text>
</comment>
<dbReference type="NCBIfam" id="TIGR00508">
    <property type="entry name" value="bioA"/>
    <property type="match status" value="1"/>
</dbReference>
<reference evidence="8 9" key="1">
    <citation type="submission" date="2020-11" db="EMBL/GenBank/DDBJ databases">
        <title>Genomic insight of Alicyclobacillus mali FL 18 reveals a new arsenic-resistant strain, with potential in environmental biotechnology.</title>
        <authorList>
            <person name="Fiorentino G."/>
            <person name="Gallo G."/>
            <person name="Aulitto M."/>
        </authorList>
    </citation>
    <scope>NUCLEOTIDE SEQUENCE [LARGE SCALE GENOMIC DNA]</scope>
    <source>
        <strain evidence="8 9">FL 18</strain>
    </source>
</reference>
<dbReference type="CDD" id="cd00610">
    <property type="entry name" value="OAT_like"/>
    <property type="match status" value="1"/>
</dbReference>
<evidence type="ECO:0000256" key="2">
    <source>
        <dbReference type="ARBA" id="ARBA00022576"/>
    </source>
</evidence>
<comment type="subunit">
    <text evidence="7">Homodimer.</text>
</comment>
<dbReference type="EMBL" id="JADPKZ010000035">
    <property type="protein sequence ID" value="MBF8377319.1"/>
    <property type="molecule type" value="Genomic_DNA"/>
</dbReference>
<dbReference type="EC" id="2.6.1.62" evidence="7"/>
<dbReference type="RefSeq" id="WP_195867326.1">
    <property type="nucleotide sequence ID" value="NZ_JADPKZ010000035.1"/>
</dbReference>
<comment type="caution">
    <text evidence="8">The sequence shown here is derived from an EMBL/GenBank/DDBJ whole genome shotgun (WGS) entry which is preliminary data.</text>
</comment>
<feature type="binding site" evidence="7">
    <location>
        <position position="316"/>
    </location>
    <ligand>
        <name>substrate</name>
    </ligand>
</feature>
<feature type="binding site" evidence="7">
    <location>
        <position position="252"/>
    </location>
    <ligand>
        <name>pyridoxal 5'-phosphate</name>
        <dbReference type="ChEBI" id="CHEBI:597326"/>
    </ligand>
</feature>
<comment type="catalytic activity">
    <reaction evidence="7">
        <text>(8S)-8-amino-7-oxononanoate + S-adenosyl-L-methionine = S-adenosyl-4-methylsulfanyl-2-oxobutanoate + (7R,8S)-7,8-diammoniononanoate</text>
        <dbReference type="Rhea" id="RHEA:16861"/>
        <dbReference type="ChEBI" id="CHEBI:16490"/>
        <dbReference type="ChEBI" id="CHEBI:59789"/>
        <dbReference type="ChEBI" id="CHEBI:149468"/>
        <dbReference type="ChEBI" id="CHEBI:149469"/>
        <dbReference type="EC" id="2.6.1.62"/>
    </reaction>
</comment>
<feature type="binding site" evidence="7">
    <location>
        <begin position="317"/>
        <end position="318"/>
    </location>
    <ligand>
        <name>pyridoxal 5'-phosphate</name>
        <dbReference type="ChEBI" id="CHEBI:597326"/>
    </ligand>
</feature>
<comment type="similarity">
    <text evidence="7">Belongs to the class-III pyridoxal-phosphate-dependent aminotransferase family. BioA subfamily.</text>
</comment>
<feature type="modified residue" description="N6-(pyridoxal phosphate)lysine" evidence="7">
    <location>
        <position position="281"/>
    </location>
</feature>
<protein>
    <recommendedName>
        <fullName evidence="7">Adenosylmethionine-8-amino-7-oxononanoate aminotransferase</fullName>
        <ecNumber evidence="7">2.6.1.62</ecNumber>
    </recommendedName>
    <alternativeName>
        <fullName evidence="7">7,8-diamino-pelargonic acid aminotransferase</fullName>
        <shortName evidence="7">DAPA AT</shortName>
        <shortName evidence="7">DAPA aminotransferase</shortName>
    </alternativeName>
    <alternativeName>
        <fullName evidence="7">7,8-diaminononanoate synthase</fullName>
        <shortName evidence="7">DANS</shortName>
    </alternativeName>
    <alternativeName>
        <fullName evidence="7">Diaminopelargonic acid synthase</fullName>
    </alternativeName>
</protein>
<dbReference type="GO" id="GO:0004015">
    <property type="term" value="F:adenosylmethionine-8-amino-7-oxononanoate transaminase activity"/>
    <property type="evidence" value="ECO:0007669"/>
    <property type="project" value="UniProtKB-EC"/>
</dbReference>
<comment type="cofactor">
    <cofactor evidence="1 7">
        <name>pyridoxal 5'-phosphate</name>
        <dbReference type="ChEBI" id="CHEBI:597326"/>
    </cofactor>
</comment>
<dbReference type="SUPFAM" id="SSF53383">
    <property type="entry name" value="PLP-dependent transferases"/>
    <property type="match status" value="1"/>
</dbReference>
<evidence type="ECO:0000313" key="8">
    <source>
        <dbReference type="EMBL" id="MBF8377319.1"/>
    </source>
</evidence>
<dbReference type="InterPro" id="IPR015422">
    <property type="entry name" value="PyrdxlP-dep_Trfase_small"/>
</dbReference>
<proteinExistence type="inferred from homology"/>
<accession>A0ABS0F1Z8</accession>
<comment type="subcellular location">
    <subcellularLocation>
        <location evidence="7">Cytoplasm</location>
    </subcellularLocation>
</comment>
<keyword evidence="6 7" id="KW-0663">Pyridoxal phosphate</keyword>
<evidence type="ECO:0000256" key="1">
    <source>
        <dbReference type="ARBA" id="ARBA00001933"/>
    </source>
</evidence>
<dbReference type="InterPro" id="IPR015421">
    <property type="entry name" value="PyrdxlP-dep_Trfase_major"/>
</dbReference>
<evidence type="ECO:0000256" key="5">
    <source>
        <dbReference type="ARBA" id="ARBA00022756"/>
    </source>
</evidence>
<name>A0ABS0F1Z8_9BACL</name>
<feature type="binding site" evidence="7">
    <location>
        <position position="411"/>
    </location>
    <ligand>
        <name>substrate</name>
    </ligand>
</feature>
<gene>
    <name evidence="7 8" type="primary">bioA</name>
    <name evidence="8" type="ORF">IW967_05465</name>
</gene>
<keyword evidence="7" id="KW-0963">Cytoplasm</keyword>
<keyword evidence="3 7" id="KW-0808">Transferase</keyword>
<dbReference type="Proteomes" id="UP000642910">
    <property type="component" value="Unassembled WGS sequence"/>
</dbReference>
<dbReference type="InterPro" id="IPR049704">
    <property type="entry name" value="Aminotrans_3_PPA_site"/>
</dbReference>
<keyword evidence="9" id="KW-1185">Reference proteome</keyword>
<comment type="caution">
    <text evidence="7">Lacks conserved residue(s) required for the propagation of feature annotation.</text>
</comment>
<keyword evidence="2 7" id="KW-0032">Aminotransferase</keyword>
<evidence type="ECO:0000256" key="4">
    <source>
        <dbReference type="ARBA" id="ARBA00022691"/>
    </source>
</evidence>
<dbReference type="PROSITE" id="PS00600">
    <property type="entry name" value="AA_TRANSFER_CLASS_3"/>
    <property type="match status" value="1"/>
</dbReference>
<dbReference type="InterPro" id="IPR005814">
    <property type="entry name" value="Aminotrans_3"/>
</dbReference>
<feature type="site" description="Participates in the substrate recognition with KAPA and in a stacking interaction with the adenine ring of SAM" evidence="7">
    <location>
        <position position="19"/>
    </location>
</feature>
<dbReference type="Pfam" id="PF00202">
    <property type="entry name" value="Aminotran_3"/>
    <property type="match status" value="1"/>
</dbReference>
<keyword evidence="4 7" id="KW-0949">S-adenosyl-L-methionine</keyword>
<organism evidence="8 9">
    <name type="scientific">Alicyclobacillus mali</name>
    <name type="common">ex Roth et al. 2021</name>
    <dbReference type="NCBI Taxonomy" id="1123961"/>
    <lineage>
        <taxon>Bacteria</taxon>
        <taxon>Bacillati</taxon>
        <taxon>Bacillota</taxon>
        <taxon>Bacilli</taxon>
        <taxon>Bacillales</taxon>
        <taxon>Alicyclobacillaceae</taxon>
        <taxon>Alicyclobacillus</taxon>
    </lineage>
</organism>
<dbReference type="PANTHER" id="PTHR42684">
    <property type="entry name" value="ADENOSYLMETHIONINE-8-AMINO-7-OXONONANOATE AMINOTRANSFERASE"/>
    <property type="match status" value="1"/>
</dbReference>
<evidence type="ECO:0000256" key="7">
    <source>
        <dbReference type="HAMAP-Rule" id="MF_00834"/>
    </source>
</evidence>
<feature type="binding site" evidence="7">
    <location>
        <position position="281"/>
    </location>
    <ligand>
        <name>substrate</name>
    </ligand>
</feature>
<dbReference type="InterPro" id="IPR005815">
    <property type="entry name" value="BioA"/>
</dbReference>
<evidence type="ECO:0000313" key="9">
    <source>
        <dbReference type="Proteomes" id="UP000642910"/>
    </source>
</evidence>
<comment type="pathway">
    <text evidence="7">Cofactor biosynthesis; biotin biosynthesis; 7,8-diaminononanoate from 8-amino-7-oxononanoate (SAM route): step 1/1.</text>
</comment>